<evidence type="ECO:0000256" key="14">
    <source>
        <dbReference type="ARBA" id="ARBA00023180"/>
    </source>
</evidence>
<dbReference type="PROSITE" id="PS00108">
    <property type="entry name" value="PROTEIN_KINASE_ST"/>
    <property type="match status" value="1"/>
</dbReference>
<organism evidence="23 24">
    <name type="scientific">Clitoria ternatea</name>
    <name type="common">Butterfly pea</name>
    <dbReference type="NCBI Taxonomy" id="43366"/>
    <lineage>
        <taxon>Eukaryota</taxon>
        <taxon>Viridiplantae</taxon>
        <taxon>Streptophyta</taxon>
        <taxon>Embryophyta</taxon>
        <taxon>Tracheophyta</taxon>
        <taxon>Spermatophyta</taxon>
        <taxon>Magnoliopsida</taxon>
        <taxon>eudicotyledons</taxon>
        <taxon>Gunneridae</taxon>
        <taxon>Pentapetalae</taxon>
        <taxon>rosids</taxon>
        <taxon>fabids</taxon>
        <taxon>Fabales</taxon>
        <taxon>Fabaceae</taxon>
        <taxon>Papilionoideae</taxon>
        <taxon>50 kb inversion clade</taxon>
        <taxon>NPAAA clade</taxon>
        <taxon>indigoferoid/millettioid clade</taxon>
        <taxon>Phaseoleae</taxon>
        <taxon>Clitoria</taxon>
    </lineage>
</organism>
<evidence type="ECO:0000256" key="9">
    <source>
        <dbReference type="ARBA" id="ARBA00022840"/>
    </source>
</evidence>
<dbReference type="Gene3D" id="1.10.510.10">
    <property type="entry name" value="Transferase(Phosphotransferase) domain 1"/>
    <property type="match status" value="1"/>
</dbReference>
<evidence type="ECO:0000256" key="1">
    <source>
        <dbReference type="ARBA" id="ARBA00004479"/>
    </source>
</evidence>
<evidence type="ECO:0000256" key="13">
    <source>
        <dbReference type="ARBA" id="ARBA00023170"/>
    </source>
</evidence>
<dbReference type="PIRSF" id="PIRSF000641">
    <property type="entry name" value="SRK"/>
    <property type="match status" value="1"/>
</dbReference>
<keyword evidence="12" id="KW-1015">Disulfide bond</keyword>
<evidence type="ECO:0000256" key="5">
    <source>
        <dbReference type="ARBA" id="ARBA00022692"/>
    </source>
</evidence>
<dbReference type="FunFam" id="1.10.510.10:FF:000302">
    <property type="entry name" value="Serine/threonine-protein kinase"/>
    <property type="match status" value="1"/>
</dbReference>
<protein>
    <recommendedName>
        <fullName evidence="17">Receptor-like serine/threonine-protein kinase</fullName>
        <ecNumber evidence="17">2.7.11.1</ecNumber>
    </recommendedName>
</protein>
<dbReference type="FunFam" id="3.30.200.20:FF:000059">
    <property type="entry name" value="S-receptor-like serine/threonine-protein kinase"/>
    <property type="match status" value="1"/>
</dbReference>
<evidence type="ECO:0000256" key="18">
    <source>
        <dbReference type="PROSITE-ProRule" id="PRU10141"/>
    </source>
</evidence>
<feature type="domain" description="Protein kinase" evidence="21">
    <location>
        <begin position="513"/>
        <end position="802"/>
    </location>
</feature>
<keyword evidence="5 19" id="KW-0812">Transmembrane</keyword>
<feature type="chain" id="PRO_5042963765" description="Receptor-like serine/threonine-protein kinase" evidence="20">
    <location>
        <begin position="23"/>
        <end position="804"/>
    </location>
</feature>
<feature type="signal peptide" evidence="20">
    <location>
        <begin position="1"/>
        <end position="22"/>
    </location>
</feature>
<evidence type="ECO:0000256" key="2">
    <source>
        <dbReference type="ARBA" id="ARBA00022527"/>
    </source>
</evidence>
<dbReference type="EMBL" id="JAYKXN010000004">
    <property type="protein sequence ID" value="KAK7292565.1"/>
    <property type="molecule type" value="Genomic_DNA"/>
</dbReference>
<keyword evidence="11 19" id="KW-0472">Membrane</keyword>
<dbReference type="SUPFAM" id="SSF56112">
    <property type="entry name" value="Protein kinase-like (PK-like)"/>
    <property type="match status" value="1"/>
</dbReference>
<dbReference type="SMART" id="SM00108">
    <property type="entry name" value="B_lectin"/>
    <property type="match status" value="1"/>
</dbReference>
<dbReference type="Gene3D" id="3.30.200.20">
    <property type="entry name" value="Phosphorylase Kinase, domain 1"/>
    <property type="match status" value="1"/>
</dbReference>
<dbReference type="AlphaFoldDB" id="A0AAN9PBE5"/>
<comment type="subcellular location">
    <subcellularLocation>
        <location evidence="1">Membrane</location>
        <topology evidence="1">Single-pass type I membrane protein</topology>
    </subcellularLocation>
</comment>
<name>A0AAN9PBE5_CLITE</name>
<dbReference type="Proteomes" id="UP001359559">
    <property type="component" value="Unassembled WGS sequence"/>
</dbReference>
<sequence length="804" mass="90516">MASAIIPIAFLIFFSNFEPSSQFSLSVENPNEDVIVSSPKGTFTAGFSPVGQNAYCFGVWYSKPDRTLVWMANRDQPVNGKRSTLSLLKTGNLVLTDAGQSQVWSTNTLSLNPLELHLFDTGNLVLRELNNQSSVLWQSFDFPTDTLLPAQTLTRFTQLVSSRSESNFSSGFYRLFFDNDNVFRLLYEGPRVSSVYWPDPWLVSNNVGSGNGRTTYNSSRVAVLDSFGKFTSSDHFSFETVDYGLLLQRRLTLDHDGNVRVYSRIDGQNKWLISGQFRQQPCFIHGICGPNSICSYDHTSGRICSCLQGYSWIDEQDWSLGCKPSFQPSCDNKTTYQFLPLDEVDFYGYDYGSSFSNFTFKQCENLCLQLCDCMGFQYTFAADNGLFWCYPKTQLLNGHHSPGFSGTIFLRLPKSIENSRFQNNVNGLVCPKNSGAKQLDRSYVKGKENGSVKFMLWFASGLGVFEVLCILMVWFFLFRNSSHLGSGDKQGYVLAAATGFRKFSYSELKQATKGFTQEIGRGAGGIVYKGVLSDNRVAAIKRLHEFANQGESEFLAEVSIIGRLNHMNLIGMWGYCAEGKHRMLVYEYMENGTLAQNLSSNVLDWKKRYDIALGTARCLAYLHEECLEWILHCDIKPQNILLDSDYQPKVADFGLSKPLDRNSLNNSSFSRIRGTRGYMAPEWVFNLQITSKVDVYSYGIVVLEMVTGKSPTAGVQTTESGEVSHNERLATWVREKRRKASSAAGGEASWVEQIVDPTLGPDYDMNQMEILATVALECIEEEKDVRPTMSQVVERLQSHEHDSR</sequence>
<accession>A0AAN9PBE5</accession>
<dbReference type="InterPro" id="IPR017441">
    <property type="entry name" value="Protein_kinase_ATP_BS"/>
</dbReference>
<dbReference type="Pfam" id="PF01453">
    <property type="entry name" value="B_lectin"/>
    <property type="match status" value="1"/>
</dbReference>
<dbReference type="SUPFAM" id="SSF51110">
    <property type="entry name" value="alpha-D-mannose-specific plant lectins"/>
    <property type="match status" value="1"/>
</dbReference>
<evidence type="ECO:0000259" key="22">
    <source>
        <dbReference type="PROSITE" id="PS50927"/>
    </source>
</evidence>
<dbReference type="InterPro" id="IPR001480">
    <property type="entry name" value="Bulb-type_lectin_dom"/>
</dbReference>
<keyword evidence="24" id="KW-1185">Reference proteome</keyword>
<dbReference type="InterPro" id="IPR036426">
    <property type="entry name" value="Bulb-type_lectin_dom_sf"/>
</dbReference>
<evidence type="ECO:0000256" key="7">
    <source>
        <dbReference type="ARBA" id="ARBA00022741"/>
    </source>
</evidence>
<gene>
    <name evidence="23" type="ORF">RJT34_15416</name>
</gene>
<dbReference type="EC" id="2.7.11.1" evidence="17"/>
<dbReference type="GO" id="GO:0016020">
    <property type="term" value="C:membrane"/>
    <property type="evidence" value="ECO:0007669"/>
    <property type="project" value="UniProtKB-SubCell"/>
</dbReference>
<dbReference type="InterPro" id="IPR024171">
    <property type="entry name" value="SRK-like_kinase"/>
</dbReference>
<dbReference type="Pfam" id="PF00069">
    <property type="entry name" value="Pkinase"/>
    <property type="match status" value="1"/>
</dbReference>
<dbReference type="PANTHER" id="PTHR47974:SF3">
    <property type="entry name" value="RECEPTOR-LIKE SERINE_THREONINE-PROTEIN KINASE"/>
    <property type="match status" value="1"/>
</dbReference>
<evidence type="ECO:0000313" key="24">
    <source>
        <dbReference type="Proteomes" id="UP001359559"/>
    </source>
</evidence>
<dbReference type="InterPro" id="IPR000858">
    <property type="entry name" value="S_locus_glycoprot_dom"/>
</dbReference>
<evidence type="ECO:0000256" key="11">
    <source>
        <dbReference type="ARBA" id="ARBA00023136"/>
    </source>
</evidence>
<dbReference type="GO" id="GO:0005524">
    <property type="term" value="F:ATP binding"/>
    <property type="evidence" value="ECO:0007669"/>
    <property type="project" value="UniProtKB-UniRule"/>
</dbReference>
<comment type="similarity">
    <text evidence="17">Belongs to the protein kinase superfamily. Ser/Thr protein kinase family.</text>
</comment>
<keyword evidence="13" id="KW-0675">Receptor</keyword>
<evidence type="ECO:0000256" key="19">
    <source>
        <dbReference type="SAM" id="Phobius"/>
    </source>
</evidence>
<feature type="transmembrane region" description="Helical" evidence="19">
    <location>
        <begin position="454"/>
        <end position="477"/>
    </location>
</feature>
<dbReference type="PROSITE" id="PS50927">
    <property type="entry name" value="BULB_LECTIN"/>
    <property type="match status" value="1"/>
</dbReference>
<evidence type="ECO:0000256" key="12">
    <source>
        <dbReference type="ARBA" id="ARBA00023157"/>
    </source>
</evidence>
<dbReference type="PROSITE" id="PS50011">
    <property type="entry name" value="PROTEIN_KINASE_DOM"/>
    <property type="match status" value="1"/>
</dbReference>
<keyword evidence="9 17" id="KW-0067">ATP-binding</keyword>
<evidence type="ECO:0000259" key="21">
    <source>
        <dbReference type="PROSITE" id="PS50011"/>
    </source>
</evidence>
<dbReference type="InterPro" id="IPR008271">
    <property type="entry name" value="Ser/Thr_kinase_AS"/>
</dbReference>
<evidence type="ECO:0000256" key="3">
    <source>
        <dbReference type="ARBA" id="ARBA00022536"/>
    </source>
</evidence>
<dbReference type="CDD" id="cd00028">
    <property type="entry name" value="B_lectin"/>
    <property type="match status" value="1"/>
</dbReference>
<comment type="catalytic activity">
    <reaction evidence="15 17">
        <text>L-threonyl-[protein] + ATP = O-phospho-L-threonyl-[protein] + ADP + H(+)</text>
        <dbReference type="Rhea" id="RHEA:46608"/>
        <dbReference type="Rhea" id="RHEA-COMP:11060"/>
        <dbReference type="Rhea" id="RHEA-COMP:11605"/>
        <dbReference type="ChEBI" id="CHEBI:15378"/>
        <dbReference type="ChEBI" id="CHEBI:30013"/>
        <dbReference type="ChEBI" id="CHEBI:30616"/>
        <dbReference type="ChEBI" id="CHEBI:61977"/>
        <dbReference type="ChEBI" id="CHEBI:456216"/>
        <dbReference type="EC" id="2.7.11.1"/>
    </reaction>
</comment>
<keyword evidence="2 17" id="KW-0723">Serine/threonine-protein kinase</keyword>
<dbReference type="PANTHER" id="PTHR47974">
    <property type="entry name" value="OS07G0415500 PROTEIN"/>
    <property type="match status" value="1"/>
</dbReference>
<dbReference type="Pfam" id="PF00954">
    <property type="entry name" value="S_locus_glycop"/>
    <property type="match status" value="1"/>
</dbReference>
<feature type="binding site" evidence="18">
    <location>
        <position position="541"/>
    </location>
    <ligand>
        <name>ATP</name>
        <dbReference type="ChEBI" id="CHEBI:30616"/>
    </ligand>
</feature>
<evidence type="ECO:0000313" key="23">
    <source>
        <dbReference type="EMBL" id="KAK7292565.1"/>
    </source>
</evidence>
<keyword evidence="7 17" id="KW-0547">Nucleotide-binding</keyword>
<keyword evidence="6 20" id="KW-0732">Signal</keyword>
<keyword evidence="14" id="KW-0325">Glycoprotein</keyword>
<keyword evidence="10 19" id="KW-1133">Transmembrane helix</keyword>
<dbReference type="CDD" id="cd14066">
    <property type="entry name" value="STKc_IRAK"/>
    <property type="match status" value="1"/>
</dbReference>
<comment type="caution">
    <text evidence="23">The sequence shown here is derived from an EMBL/GenBank/DDBJ whole genome shotgun (WGS) entry which is preliminary data.</text>
</comment>
<evidence type="ECO:0000256" key="8">
    <source>
        <dbReference type="ARBA" id="ARBA00022777"/>
    </source>
</evidence>
<evidence type="ECO:0000256" key="16">
    <source>
        <dbReference type="ARBA" id="ARBA00048679"/>
    </source>
</evidence>
<dbReference type="GO" id="GO:0048544">
    <property type="term" value="P:recognition of pollen"/>
    <property type="evidence" value="ECO:0007669"/>
    <property type="project" value="InterPro"/>
</dbReference>
<dbReference type="InterPro" id="IPR011009">
    <property type="entry name" value="Kinase-like_dom_sf"/>
</dbReference>
<dbReference type="PROSITE" id="PS00107">
    <property type="entry name" value="PROTEIN_KINASE_ATP"/>
    <property type="match status" value="1"/>
</dbReference>
<dbReference type="InterPro" id="IPR000719">
    <property type="entry name" value="Prot_kinase_dom"/>
</dbReference>
<proteinExistence type="inferred from homology"/>
<reference evidence="23 24" key="1">
    <citation type="submission" date="2024-01" db="EMBL/GenBank/DDBJ databases">
        <title>The genomes of 5 underutilized Papilionoideae crops provide insights into root nodulation and disease resistance.</title>
        <authorList>
            <person name="Yuan L."/>
        </authorList>
    </citation>
    <scope>NUCLEOTIDE SEQUENCE [LARGE SCALE GENOMIC DNA]</scope>
    <source>
        <strain evidence="23">LY-2023</strain>
        <tissue evidence="23">Leaf</tissue>
    </source>
</reference>
<evidence type="ECO:0000256" key="15">
    <source>
        <dbReference type="ARBA" id="ARBA00047899"/>
    </source>
</evidence>
<dbReference type="GO" id="GO:0004674">
    <property type="term" value="F:protein serine/threonine kinase activity"/>
    <property type="evidence" value="ECO:0007669"/>
    <property type="project" value="UniProtKB-KW"/>
</dbReference>
<evidence type="ECO:0000256" key="20">
    <source>
        <dbReference type="SAM" id="SignalP"/>
    </source>
</evidence>
<dbReference type="SMART" id="SM00220">
    <property type="entry name" value="S_TKc"/>
    <property type="match status" value="1"/>
</dbReference>
<feature type="domain" description="Bulb-type lectin" evidence="22">
    <location>
        <begin position="19"/>
        <end position="139"/>
    </location>
</feature>
<evidence type="ECO:0000256" key="6">
    <source>
        <dbReference type="ARBA" id="ARBA00022729"/>
    </source>
</evidence>
<dbReference type="CDD" id="cd01098">
    <property type="entry name" value="PAN_AP_plant"/>
    <property type="match status" value="1"/>
</dbReference>
<dbReference type="Gene3D" id="2.90.10.10">
    <property type="entry name" value="Bulb-type lectin domain"/>
    <property type="match status" value="1"/>
</dbReference>
<comment type="catalytic activity">
    <reaction evidence="16 17">
        <text>L-seryl-[protein] + ATP = O-phospho-L-seryl-[protein] + ADP + H(+)</text>
        <dbReference type="Rhea" id="RHEA:17989"/>
        <dbReference type="Rhea" id="RHEA-COMP:9863"/>
        <dbReference type="Rhea" id="RHEA-COMP:11604"/>
        <dbReference type="ChEBI" id="CHEBI:15378"/>
        <dbReference type="ChEBI" id="CHEBI:29999"/>
        <dbReference type="ChEBI" id="CHEBI:30616"/>
        <dbReference type="ChEBI" id="CHEBI:83421"/>
        <dbReference type="ChEBI" id="CHEBI:456216"/>
        <dbReference type="EC" id="2.7.11.1"/>
    </reaction>
</comment>
<evidence type="ECO:0000256" key="17">
    <source>
        <dbReference type="PIRNR" id="PIRNR000641"/>
    </source>
</evidence>
<keyword evidence="8 17" id="KW-0418">Kinase</keyword>
<keyword evidence="3" id="KW-0245">EGF-like domain</keyword>
<keyword evidence="4 17" id="KW-0808">Transferase</keyword>
<evidence type="ECO:0000256" key="4">
    <source>
        <dbReference type="ARBA" id="ARBA00022679"/>
    </source>
</evidence>
<evidence type="ECO:0000256" key="10">
    <source>
        <dbReference type="ARBA" id="ARBA00022989"/>
    </source>
</evidence>